<reference evidence="8 9" key="1">
    <citation type="submission" date="2016-11" db="EMBL/GenBank/DDBJ databases">
        <authorList>
            <person name="Varghese N."/>
            <person name="Submissions S."/>
        </authorList>
    </citation>
    <scope>NUCLEOTIDE SEQUENCE [LARGE SCALE GENOMIC DNA]</scope>
    <source>
        <strain evidence="8 9">DSM 15287</strain>
    </source>
</reference>
<keyword evidence="1 5" id="KW-0489">Methyltransferase</keyword>
<dbReference type="InterPro" id="IPR050390">
    <property type="entry name" value="C5-Methyltransferase"/>
</dbReference>
<dbReference type="PRINTS" id="PR00105">
    <property type="entry name" value="C5METTRFRASE"/>
</dbReference>
<accession>A0A1M6DYT7</accession>
<dbReference type="PANTHER" id="PTHR10629:SF52">
    <property type="entry name" value="DNA (CYTOSINE-5)-METHYLTRANSFERASE 1"/>
    <property type="match status" value="1"/>
</dbReference>
<dbReference type="PROSITE" id="PS51679">
    <property type="entry name" value="SAM_MT_C5"/>
    <property type="match status" value="1"/>
</dbReference>
<dbReference type="NCBIfam" id="TIGR00675">
    <property type="entry name" value="dcm"/>
    <property type="match status" value="1"/>
</dbReference>
<dbReference type="GO" id="GO:0044027">
    <property type="term" value="P:negative regulation of gene expression via chromosomal CpG island methylation"/>
    <property type="evidence" value="ECO:0007669"/>
    <property type="project" value="TreeGrafter"/>
</dbReference>
<dbReference type="Pfam" id="PF00145">
    <property type="entry name" value="DNA_methylase"/>
    <property type="match status" value="1"/>
</dbReference>
<dbReference type="InterPro" id="IPR018117">
    <property type="entry name" value="C5_DNA_meth_AS"/>
</dbReference>
<keyword evidence="4" id="KW-0680">Restriction system</keyword>
<dbReference type="PROSITE" id="PS00094">
    <property type="entry name" value="C5_MTASE_1"/>
    <property type="match status" value="1"/>
</dbReference>
<organism evidence="8 9">
    <name type="scientific">Propionispora hippei DSM 15287</name>
    <dbReference type="NCBI Taxonomy" id="1123003"/>
    <lineage>
        <taxon>Bacteria</taxon>
        <taxon>Bacillati</taxon>
        <taxon>Bacillota</taxon>
        <taxon>Negativicutes</taxon>
        <taxon>Selenomonadales</taxon>
        <taxon>Sporomusaceae</taxon>
        <taxon>Propionispora</taxon>
    </lineage>
</organism>
<dbReference type="SUPFAM" id="SSF53335">
    <property type="entry name" value="S-adenosyl-L-methionine-dependent methyltransferases"/>
    <property type="match status" value="1"/>
</dbReference>
<evidence type="ECO:0000313" key="8">
    <source>
        <dbReference type="EMBL" id="SHI78319.1"/>
    </source>
</evidence>
<evidence type="ECO:0000256" key="6">
    <source>
        <dbReference type="RuleBase" id="RU000416"/>
    </source>
</evidence>
<dbReference type="InterPro" id="IPR001525">
    <property type="entry name" value="C5_MeTfrase"/>
</dbReference>
<dbReference type="GO" id="GO:0032259">
    <property type="term" value="P:methylation"/>
    <property type="evidence" value="ECO:0007669"/>
    <property type="project" value="UniProtKB-KW"/>
</dbReference>
<evidence type="ECO:0000256" key="7">
    <source>
        <dbReference type="RuleBase" id="RU000417"/>
    </source>
</evidence>
<evidence type="ECO:0000256" key="1">
    <source>
        <dbReference type="ARBA" id="ARBA00022603"/>
    </source>
</evidence>
<dbReference type="EC" id="2.1.1.37" evidence="7"/>
<gene>
    <name evidence="8" type="ORF">SAMN02745170_01056</name>
</gene>
<dbReference type="InterPro" id="IPR029063">
    <property type="entry name" value="SAM-dependent_MTases_sf"/>
</dbReference>
<protein>
    <recommendedName>
        <fullName evidence="7">Cytosine-specific methyltransferase</fullName>
        <ecNumber evidence="7">2.1.1.37</ecNumber>
    </recommendedName>
</protein>
<dbReference type="EMBL" id="FQZD01000007">
    <property type="protein sequence ID" value="SHI78319.1"/>
    <property type="molecule type" value="Genomic_DNA"/>
</dbReference>
<dbReference type="PANTHER" id="PTHR10629">
    <property type="entry name" value="CYTOSINE-SPECIFIC METHYLTRANSFERASE"/>
    <property type="match status" value="1"/>
</dbReference>
<dbReference type="AlphaFoldDB" id="A0A1M6DYT7"/>
<dbReference type="RefSeq" id="WP_149733886.1">
    <property type="nucleotide sequence ID" value="NZ_FQZD01000007.1"/>
</dbReference>
<dbReference type="PROSITE" id="PS00095">
    <property type="entry name" value="C5_MTASE_2"/>
    <property type="match status" value="1"/>
</dbReference>
<dbReference type="InterPro" id="IPR031303">
    <property type="entry name" value="C5_meth_CS"/>
</dbReference>
<comment type="catalytic activity">
    <reaction evidence="7">
        <text>a 2'-deoxycytidine in DNA + S-adenosyl-L-methionine = a 5-methyl-2'-deoxycytidine in DNA + S-adenosyl-L-homocysteine + H(+)</text>
        <dbReference type="Rhea" id="RHEA:13681"/>
        <dbReference type="Rhea" id="RHEA-COMP:11369"/>
        <dbReference type="Rhea" id="RHEA-COMP:11370"/>
        <dbReference type="ChEBI" id="CHEBI:15378"/>
        <dbReference type="ChEBI" id="CHEBI:57856"/>
        <dbReference type="ChEBI" id="CHEBI:59789"/>
        <dbReference type="ChEBI" id="CHEBI:85452"/>
        <dbReference type="ChEBI" id="CHEBI:85454"/>
        <dbReference type="EC" id="2.1.1.37"/>
    </reaction>
</comment>
<sequence>MADKKLRVLELFCGAGGFSLGFKLYTEKSYHPYEIVGALDCDANAIETVRSSLIRAGYEPDKAKKITICGDIREGSVKQRLYEACAEADIIIGGPPCQSFSMIGPRSGSPEKQEENVTNYRNDLFEHYIEVVDHYKPLYFVFENVLGILSKKDKNGVRYIEKITKRLKDAGYSLRSSKEAITTDFLILNAADYGVPQLRERVIIIGNRLNKLNPFPEPTHCPVEQVGDTGLLPYVTLRDAIGDLPPVLPKITTTAAGKKKKGVTICEARKQKIARRNMKRNCGADPAAYHWDALNQSLFSGNKSRRSFLRFVMSKSEDTELTGHIARGQQQSDIILFRFMEEGTSSKSFGTNDTLRNRRLGTLIKYKMDSFEDKYKKLSWDKPCSTIFAHLTKDGNRFIHPDSRQGRTITVREAARIQSFPDDYVFEAIGNRRYTYIGNAVPPLLSMAIADSLFHAMNSGELQAAGTQTGNDREATGTDPVIQAELQWT</sequence>
<feature type="active site" evidence="5">
    <location>
        <position position="97"/>
    </location>
</feature>
<dbReference type="OrthoDB" id="9813719at2"/>
<name>A0A1M6DYT7_9FIRM</name>
<dbReference type="GO" id="GO:0003677">
    <property type="term" value="F:DNA binding"/>
    <property type="evidence" value="ECO:0007669"/>
    <property type="project" value="TreeGrafter"/>
</dbReference>
<dbReference type="Gene3D" id="3.90.120.10">
    <property type="entry name" value="DNA Methylase, subunit A, domain 2"/>
    <property type="match status" value="1"/>
</dbReference>
<proteinExistence type="inferred from homology"/>
<dbReference type="Proteomes" id="UP000322917">
    <property type="component" value="Unassembled WGS sequence"/>
</dbReference>
<evidence type="ECO:0000313" key="9">
    <source>
        <dbReference type="Proteomes" id="UP000322917"/>
    </source>
</evidence>
<evidence type="ECO:0000256" key="4">
    <source>
        <dbReference type="ARBA" id="ARBA00022747"/>
    </source>
</evidence>
<keyword evidence="3 5" id="KW-0949">S-adenosyl-L-methionine</keyword>
<dbReference type="Gene3D" id="3.40.50.150">
    <property type="entry name" value="Vaccinia Virus protein VP39"/>
    <property type="match status" value="1"/>
</dbReference>
<evidence type="ECO:0000256" key="2">
    <source>
        <dbReference type="ARBA" id="ARBA00022679"/>
    </source>
</evidence>
<comment type="similarity">
    <text evidence="5 6">Belongs to the class I-like SAM-binding methyltransferase superfamily. C5-methyltransferase family.</text>
</comment>
<evidence type="ECO:0000256" key="3">
    <source>
        <dbReference type="ARBA" id="ARBA00022691"/>
    </source>
</evidence>
<keyword evidence="2 5" id="KW-0808">Transferase</keyword>
<dbReference type="GO" id="GO:0009307">
    <property type="term" value="P:DNA restriction-modification system"/>
    <property type="evidence" value="ECO:0007669"/>
    <property type="project" value="UniProtKB-KW"/>
</dbReference>
<keyword evidence="9" id="KW-1185">Reference proteome</keyword>
<dbReference type="GO" id="GO:0003886">
    <property type="term" value="F:DNA (cytosine-5-)-methyltransferase activity"/>
    <property type="evidence" value="ECO:0007669"/>
    <property type="project" value="UniProtKB-EC"/>
</dbReference>
<evidence type="ECO:0000256" key="5">
    <source>
        <dbReference type="PROSITE-ProRule" id="PRU01016"/>
    </source>
</evidence>